<evidence type="ECO:0000313" key="2">
    <source>
        <dbReference type="Proteomes" id="UP000466694"/>
    </source>
</evidence>
<proteinExistence type="predicted"/>
<name>A0A844A5G8_RHIFR</name>
<accession>A0A844A5G8</accession>
<gene>
    <name evidence="1" type="ORF">GHK48_05360</name>
</gene>
<sequence length="77" mass="9117">MPTRPGIADGPRLLHDSLNRNPFKDKIMQRFEVLLRPWRVRLDARRCRAPVACERHRRLSPSVEPFAARRIEMCKPK</sequence>
<reference evidence="1 2" key="1">
    <citation type="journal article" date="2013" name="Genome Biol.">
        <title>Comparative genomics of the core and accessory genomes of 48 Sinorhizobium strains comprising five genospecies.</title>
        <authorList>
            <person name="Sugawara M."/>
            <person name="Epstein B."/>
            <person name="Badgley B.D."/>
            <person name="Unno T."/>
            <person name="Xu L."/>
            <person name="Reese J."/>
            <person name="Gyaneshwar P."/>
            <person name="Denny R."/>
            <person name="Mudge J."/>
            <person name="Bharti A.K."/>
            <person name="Farmer A.D."/>
            <person name="May G.D."/>
            <person name="Woodward J.E."/>
            <person name="Medigue C."/>
            <person name="Vallenet D."/>
            <person name="Lajus A."/>
            <person name="Rouy Z."/>
            <person name="Martinez-Vaz B."/>
            <person name="Tiffin P."/>
            <person name="Young N.D."/>
            <person name="Sadowsky M.J."/>
        </authorList>
    </citation>
    <scope>NUCLEOTIDE SEQUENCE [LARGE SCALE GENOMIC DNA]</scope>
    <source>
        <strain evidence="1 2">USDA205</strain>
    </source>
</reference>
<protein>
    <submittedName>
        <fullName evidence="1">Uncharacterized protein</fullName>
    </submittedName>
</protein>
<dbReference type="EMBL" id="WISZ01000058">
    <property type="protein sequence ID" value="MQX07757.1"/>
    <property type="molecule type" value="Genomic_DNA"/>
</dbReference>
<comment type="caution">
    <text evidence="1">The sequence shown here is derived from an EMBL/GenBank/DDBJ whole genome shotgun (WGS) entry which is preliminary data.</text>
</comment>
<dbReference type="AlphaFoldDB" id="A0A844A5G8"/>
<evidence type="ECO:0000313" key="1">
    <source>
        <dbReference type="EMBL" id="MQX07757.1"/>
    </source>
</evidence>
<organism evidence="1 2">
    <name type="scientific">Rhizobium fredii</name>
    <name type="common">Sinorhizobium fredii</name>
    <dbReference type="NCBI Taxonomy" id="380"/>
    <lineage>
        <taxon>Bacteria</taxon>
        <taxon>Pseudomonadati</taxon>
        <taxon>Pseudomonadota</taxon>
        <taxon>Alphaproteobacteria</taxon>
        <taxon>Hyphomicrobiales</taxon>
        <taxon>Rhizobiaceae</taxon>
        <taxon>Sinorhizobium/Ensifer group</taxon>
        <taxon>Sinorhizobium</taxon>
    </lineage>
</organism>
<dbReference type="Proteomes" id="UP000466694">
    <property type="component" value="Unassembled WGS sequence"/>
</dbReference>